<dbReference type="InterPro" id="IPR019786">
    <property type="entry name" value="Zinc_finger_PHD-type_CS"/>
</dbReference>
<dbReference type="PROSITE" id="PS01359">
    <property type="entry name" value="ZF_PHD_1"/>
    <property type="match status" value="1"/>
</dbReference>
<dbReference type="InterPro" id="IPR036361">
    <property type="entry name" value="SAP_dom_sf"/>
</dbReference>
<sequence length="411" mass="44731">MSSNTKSGVTDLKRLKLQDLKQVAKQLSVETKGNKNDLVLRLEKCDETALSRVITALKAPSNVSDLLNQNNQPPQPSLPLCPICEKRFTHGTGEESIQCEGECQAWLHRCCAGLSKLEYDHLSCSPVPFCCAKCRLLRAEEKISTLQSQVAELFNKLHTQLQSASSSALPNDANDRPSGSSSASTQSSRTRLSSSGGSSASSQSSRTRLSMNHFSRKFNLVFHNIPELVAGTSFTDRLKHDFDAVSAAIDTSIAPNIQDCVRLGRFRDGARNPRPVLAKFSDTRSVLAVLAQPPQSGVVVKRDLSKEDRQISSVLLKERYRLVSENNVVKRSVKFRGSKLFINGRIHGSVRSGVFIQAPANTHNTSTPSEDNLTTGSLSDSVIPEDEPTPSTSSEEESTPSSGQSSQSSDD</sequence>
<feature type="compositionally biased region" description="Low complexity" evidence="4">
    <location>
        <begin position="178"/>
        <end position="206"/>
    </location>
</feature>
<dbReference type="GO" id="GO:0008270">
    <property type="term" value="F:zinc ion binding"/>
    <property type="evidence" value="ECO:0007669"/>
    <property type="project" value="UniProtKB-KW"/>
</dbReference>
<dbReference type="EnsemblMetazoa" id="Aqu2.1.28901_001">
    <property type="protein sequence ID" value="Aqu2.1.28901_001"/>
    <property type="gene ID" value="Aqu2.1.28901"/>
</dbReference>
<dbReference type="Gene3D" id="1.10.720.30">
    <property type="entry name" value="SAP domain"/>
    <property type="match status" value="1"/>
</dbReference>
<dbReference type="InterPro" id="IPR011011">
    <property type="entry name" value="Znf_FYVE_PHD"/>
</dbReference>
<feature type="compositionally biased region" description="Acidic residues" evidence="4">
    <location>
        <begin position="383"/>
        <end position="398"/>
    </location>
</feature>
<accession>A0A1X7UMM2</accession>
<evidence type="ECO:0000256" key="2">
    <source>
        <dbReference type="ARBA" id="ARBA00022771"/>
    </source>
</evidence>
<dbReference type="InParanoid" id="A0A1X7UMM2"/>
<dbReference type="SUPFAM" id="SSF57903">
    <property type="entry name" value="FYVE/PHD zinc finger"/>
    <property type="match status" value="1"/>
</dbReference>
<feature type="region of interest" description="Disordered" evidence="4">
    <location>
        <begin position="165"/>
        <end position="206"/>
    </location>
</feature>
<dbReference type="OrthoDB" id="7477315at2759"/>
<dbReference type="SUPFAM" id="SSF68906">
    <property type="entry name" value="SAP domain"/>
    <property type="match status" value="1"/>
</dbReference>
<keyword evidence="1" id="KW-0479">Metal-binding</keyword>
<protein>
    <recommendedName>
        <fullName evidence="5">SAP domain-containing protein</fullName>
    </recommendedName>
</protein>
<feature type="compositionally biased region" description="Polar residues" evidence="4">
    <location>
        <begin position="360"/>
        <end position="380"/>
    </location>
</feature>
<evidence type="ECO:0000256" key="4">
    <source>
        <dbReference type="SAM" id="MobiDB-lite"/>
    </source>
</evidence>
<keyword evidence="2" id="KW-0863">Zinc-finger</keyword>
<feature type="compositionally biased region" description="Low complexity" evidence="4">
    <location>
        <begin position="399"/>
        <end position="411"/>
    </location>
</feature>
<dbReference type="AlphaFoldDB" id="A0A1X7UMM2"/>
<evidence type="ECO:0000313" key="6">
    <source>
        <dbReference type="EnsemblMetazoa" id="Aqu2.1.28901_001"/>
    </source>
</evidence>
<proteinExistence type="predicted"/>
<name>A0A1X7UMM2_AMPQE</name>
<evidence type="ECO:0000259" key="5">
    <source>
        <dbReference type="SMART" id="SM00513"/>
    </source>
</evidence>
<dbReference type="SMART" id="SM00513">
    <property type="entry name" value="SAP"/>
    <property type="match status" value="1"/>
</dbReference>
<dbReference type="InterPro" id="IPR013083">
    <property type="entry name" value="Znf_RING/FYVE/PHD"/>
</dbReference>
<reference evidence="6" key="1">
    <citation type="submission" date="2017-05" db="UniProtKB">
        <authorList>
            <consortium name="EnsemblMetazoa"/>
        </authorList>
    </citation>
    <scope>IDENTIFICATION</scope>
</reference>
<evidence type="ECO:0000256" key="3">
    <source>
        <dbReference type="ARBA" id="ARBA00022833"/>
    </source>
</evidence>
<dbReference type="InterPro" id="IPR003034">
    <property type="entry name" value="SAP_dom"/>
</dbReference>
<organism evidence="6">
    <name type="scientific">Amphimedon queenslandica</name>
    <name type="common">Sponge</name>
    <dbReference type="NCBI Taxonomy" id="400682"/>
    <lineage>
        <taxon>Eukaryota</taxon>
        <taxon>Metazoa</taxon>
        <taxon>Porifera</taxon>
        <taxon>Demospongiae</taxon>
        <taxon>Heteroscleromorpha</taxon>
        <taxon>Haplosclerida</taxon>
        <taxon>Niphatidae</taxon>
        <taxon>Amphimedon</taxon>
    </lineage>
</organism>
<dbReference type="Pfam" id="PF02037">
    <property type="entry name" value="SAP"/>
    <property type="match status" value="1"/>
</dbReference>
<feature type="region of interest" description="Disordered" evidence="4">
    <location>
        <begin position="360"/>
        <end position="411"/>
    </location>
</feature>
<dbReference type="Gene3D" id="3.30.40.10">
    <property type="entry name" value="Zinc/RING finger domain, C3HC4 (zinc finger)"/>
    <property type="match status" value="1"/>
</dbReference>
<evidence type="ECO:0000256" key="1">
    <source>
        <dbReference type="ARBA" id="ARBA00022723"/>
    </source>
</evidence>
<feature type="domain" description="SAP" evidence="5">
    <location>
        <begin position="12"/>
        <end position="46"/>
    </location>
</feature>
<keyword evidence="3" id="KW-0862">Zinc</keyword>